<evidence type="ECO:0000256" key="3">
    <source>
        <dbReference type="ARBA" id="ARBA00022771"/>
    </source>
</evidence>
<dbReference type="AlphaFoldDB" id="A0A8H3AII4"/>
<dbReference type="InterPro" id="IPR008906">
    <property type="entry name" value="HATC_C_dom"/>
</dbReference>
<dbReference type="GO" id="GO:0005634">
    <property type="term" value="C:nucleus"/>
    <property type="evidence" value="ECO:0007669"/>
    <property type="project" value="UniProtKB-SubCell"/>
</dbReference>
<reference evidence="7" key="1">
    <citation type="submission" date="2021-01" db="EMBL/GenBank/DDBJ databases">
        <authorList>
            <person name="Kaushik A."/>
        </authorList>
    </citation>
    <scope>NUCLEOTIDE SEQUENCE</scope>
    <source>
        <strain evidence="7">AG2-2IIIB</strain>
    </source>
</reference>
<comment type="subcellular location">
    <subcellularLocation>
        <location evidence="1">Nucleus</location>
    </subcellularLocation>
</comment>
<accession>A0A8H3AII4</accession>
<keyword evidence="2" id="KW-0479">Metal-binding</keyword>
<dbReference type="InterPro" id="IPR012337">
    <property type="entry name" value="RNaseH-like_sf"/>
</dbReference>
<feature type="domain" description="HAT C-terminal dimerisation" evidence="6">
    <location>
        <begin position="367"/>
        <end position="415"/>
    </location>
</feature>
<keyword evidence="3" id="KW-0863">Zinc-finger</keyword>
<name>A0A8H3AII4_9AGAM</name>
<dbReference type="Proteomes" id="UP000663843">
    <property type="component" value="Unassembled WGS sequence"/>
</dbReference>
<dbReference type="PANTHER" id="PTHR46481">
    <property type="entry name" value="ZINC FINGER BED DOMAIN-CONTAINING PROTEIN 4"/>
    <property type="match status" value="1"/>
</dbReference>
<sequence>MDPLDTDKQYAIVKSFEEDEIFERSAEVLEEEEQLRTNKNESDTHAILNDTSDEELDNSAVGNQADTIDFGSQPSQNFPSSELNCVQKIHCIVVDITSSAARRKQMRAITWALGLELHAVIKSVKVRWNSILAEIRRAILLKAAINQYVLTLDNGKSRALLWRARALKKKWSISDKEWDVLCEIVKILEPFESATRDYSKRGRTVLYSVLPTYITLQEKLTKSRVHLNTLLVSSSGFETLVEALKAGEEKLDKYFHLALKSNLTLLASIFHPGMRIKYFKDTQRWGNLGTQLAKQGCELLEYLYELYKLETVPGQPETRLVAGQKTSVNNLGWIDGLLDLADEATDSTFPEEVRNYLDGKYQYKGGDILAWWKENESHIPVLSRIARDILAIPATSVSVERLFSRCKLVMSDYRNMTRS</sequence>
<gene>
    <name evidence="7" type="ORF">RDB_LOCUS52875</name>
</gene>
<protein>
    <recommendedName>
        <fullName evidence="6">HAT C-terminal dimerisation domain-containing protein</fullName>
    </recommendedName>
</protein>
<evidence type="ECO:0000256" key="5">
    <source>
        <dbReference type="ARBA" id="ARBA00023242"/>
    </source>
</evidence>
<organism evidence="7 8">
    <name type="scientific">Rhizoctonia solani</name>
    <dbReference type="NCBI Taxonomy" id="456999"/>
    <lineage>
        <taxon>Eukaryota</taxon>
        <taxon>Fungi</taxon>
        <taxon>Dikarya</taxon>
        <taxon>Basidiomycota</taxon>
        <taxon>Agaricomycotina</taxon>
        <taxon>Agaricomycetes</taxon>
        <taxon>Cantharellales</taxon>
        <taxon>Ceratobasidiaceae</taxon>
        <taxon>Rhizoctonia</taxon>
    </lineage>
</organism>
<evidence type="ECO:0000256" key="4">
    <source>
        <dbReference type="ARBA" id="ARBA00022833"/>
    </source>
</evidence>
<dbReference type="InterPro" id="IPR052035">
    <property type="entry name" value="ZnF_BED_domain_contain"/>
</dbReference>
<proteinExistence type="predicted"/>
<evidence type="ECO:0000313" key="8">
    <source>
        <dbReference type="Proteomes" id="UP000663843"/>
    </source>
</evidence>
<evidence type="ECO:0000313" key="7">
    <source>
        <dbReference type="EMBL" id="CAE6420228.1"/>
    </source>
</evidence>
<evidence type="ECO:0000256" key="2">
    <source>
        <dbReference type="ARBA" id="ARBA00022723"/>
    </source>
</evidence>
<evidence type="ECO:0000259" key="6">
    <source>
        <dbReference type="Pfam" id="PF05699"/>
    </source>
</evidence>
<dbReference type="GO" id="GO:0046983">
    <property type="term" value="F:protein dimerization activity"/>
    <property type="evidence" value="ECO:0007669"/>
    <property type="project" value="InterPro"/>
</dbReference>
<dbReference type="PANTHER" id="PTHR46481:SF10">
    <property type="entry name" value="ZINC FINGER BED DOMAIN-CONTAINING PROTEIN 39"/>
    <property type="match status" value="1"/>
</dbReference>
<dbReference type="EMBL" id="CAJMWT010001795">
    <property type="protein sequence ID" value="CAE6420228.1"/>
    <property type="molecule type" value="Genomic_DNA"/>
</dbReference>
<dbReference type="Pfam" id="PF05699">
    <property type="entry name" value="Dimer_Tnp_hAT"/>
    <property type="match status" value="1"/>
</dbReference>
<dbReference type="SUPFAM" id="SSF53098">
    <property type="entry name" value="Ribonuclease H-like"/>
    <property type="match status" value="1"/>
</dbReference>
<dbReference type="GO" id="GO:0008270">
    <property type="term" value="F:zinc ion binding"/>
    <property type="evidence" value="ECO:0007669"/>
    <property type="project" value="UniProtKB-KW"/>
</dbReference>
<keyword evidence="5" id="KW-0539">Nucleus</keyword>
<evidence type="ECO:0000256" key="1">
    <source>
        <dbReference type="ARBA" id="ARBA00004123"/>
    </source>
</evidence>
<keyword evidence="4" id="KW-0862">Zinc</keyword>
<comment type="caution">
    <text evidence="7">The sequence shown here is derived from an EMBL/GenBank/DDBJ whole genome shotgun (WGS) entry which is preliminary data.</text>
</comment>